<dbReference type="Pfam" id="PF10649">
    <property type="entry name" value="DUF2478"/>
    <property type="match status" value="1"/>
</dbReference>
<dbReference type="EMBL" id="CP019697">
    <property type="protein sequence ID" value="AQS51884.1"/>
    <property type="molecule type" value="Genomic_DNA"/>
</dbReference>
<accession>A0A1U9K1M7</accession>
<gene>
    <name evidence="1" type="ORF">PAEH1_10580</name>
</gene>
<name>A0A1U9K1M7_9BURK</name>
<dbReference type="OrthoDB" id="6050629at2"/>
<sequence length="179" mass="19370">MESTTPALAIAALVHESAEYADEFLYAFIQDLQAQDKNILGVIQAHPEVSFAYGSQMGIVDLSTGAYLSIAQDLGKHNTSCCLDAEAVSNASTILQAARMQSPDLLIVNRFGKLEAEGDGFADEMLEIMSEGTPMLTVVAERFLPQWREFTGGLATEIAPDSAALHQWYDQAVTKQPNA</sequence>
<evidence type="ECO:0000313" key="1">
    <source>
        <dbReference type="EMBL" id="AQS51884.1"/>
    </source>
</evidence>
<dbReference type="AlphaFoldDB" id="A0A1U9K1M7"/>
<dbReference type="KEGG" id="phn:PAEH1_10580"/>
<organism evidence="1 2">
    <name type="scientific">Paenalcaligenes hominis</name>
    <dbReference type="NCBI Taxonomy" id="643674"/>
    <lineage>
        <taxon>Bacteria</taxon>
        <taxon>Pseudomonadati</taxon>
        <taxon>Pseudomonadota</taxon>
        <taxon>Betaproteobacteria</taxon>
        <taxon>Burkholderiales</taxon>
        <taxon>Alcaligenaceae</taxon>
        <taxon>Paenalcaligenes</taxon>
    </lineage>
</organism>
<dbReference type="Proteomes" id="UP000189369">
    <property type="component" value="Chromosome"/>
</dbReference>
<proteinExistence type="predicted"/>
<dbReference type="InterPro" id="IPR018912">
    <property type="entry name" value="DUF2478"/>
</dbReference>
<dbReference type="STRING" id="643674.PAEH1_10580"/>
<evidence type="ECO:0008006" key="3">
    <source>
        <dbReference type="Google" id="ProtNLM"/>
    </source>
</evidence>
<evidence type="ECO:0000313" key="2">
    <source>
        <dbReference type="Proteomes" id="UP000189369"/>
    </source>
</evidence>
<protein>
    <recommendedName>
        <fullName evidence="3">Molybdenum ABC transporter ATP-binding protein</fullName>
    </recommendedName>
</protein>
<reference evidence="1 2" key="1">
    <citation type="submission" date="2017-01" db="EMBL/GenBank/DDBJ databases">
        <title>Complete Genome Sequence of Paenalcaligenes hominis, Isolated from a paraplegic Patient with neurogenic bladder.</title>
        <authorList>
            <person name="Mukhopadhyay R."/>
            <person name="Joaquin J."/>
            <person name="Hogue R."/>
            <person name="Kilaru A."/>
            <person name="Jospin G."/>
            <person name="Mars K."/>
            <person name="Eisen J.A."/>
            <person name="Chaturvedi V."/>
        </authorList>
    </citation>
    <scope>NUCLEOTIDE SEQUENCE [LARGE SCALE GENOMIC DNA]</scope>
    <source>
        <strain evidence="1 2">15S00501</strain>
    </source>
</reference>